<sequence length="72" mass="8591">MTKYTFQYFKINGRGGGIRLLMDYLKVPFTDEYIDRDDWLKVKETTPFGQIPVLKFENGFELPETVAIYRYL</sequence>
<accession>A0AC34RT85</accession>
<evidence type="ECO:0000313" key="1">
    <source>
        <dbReference type="Proteomes" id="UP000887576"/>
    </source>
</evidence>
<evidence type="ECO:0000313" key="2">
    <source>
        <dbReference type="WBParaSite" id="JU765_v2.g9793.t2"/>
    </source>
</evidence>
<dbReference type="Proteomes" id="UP000887576">
    <property type="component" value="Unplaced"/>
</dbReference>
<name>A0AC34RT85_9BILA</name>
<dbReference type="WBParaSite" id="JU765_v2.g9793.t2">
    <property type="protein sequence ID" value="JU765_v2.g9793.t2"/>
    <property type="gene ID" value="JU765_v2.g9793"/>
</dbReference>
<organism evidence="1 2">
    <name type="scientific">Panagrolaimus sp. JU765</name>
    <dbReference type="NCBI Taxonomy" id="591449"/>
    <lineage>
        <taxon>Eukaryota</taxon>
        <taxon>Metazoa</taxon>
        <taxon>Ecdysozoa</taxon>
        <taxon>Nematoda</taxon>
        <taxon>Chromadorea</taxon>
        <taxon>Rhabditida</taxon>
        <taxon>Tylenchina</taxon>
        <taxon>Panagrolaimomorpha</taxon>
        <taxon>Panagrolaimoidea</taxon>
        <taxon>Panagrolaimidae</taxon>
        <taxon>Panagrolaimus</taxon>
    </lineage>
</organism>
<protein>
    <submittedName>
        <fullName evidence="2">GST N-terminal domain-containing protein</fullName>
    </submittedName>
</protein>
<reference evidence="2" key="1">
    <citation type="submission" date="2022-11" db="UniProtKB">
        <authorList>
            <consortium name="WormBaseParasite"/>
        </authorList>
    </citation>
    <scope>IDENTIFICATION</scope>
</reference>
<proteinExistence type="predicted"/>